<name>A0A1B0AFG3_GLOPL</name>
<dbReference type="VEuPathDB" id="VectorBase:GPAI044018"/>
<proteinExistence type="predicted"/>
<evidence type="ECO:0000313" key="2">
    <source>
        <dbReference type="Proteomes" id="UP000092445"/>
    </source>
</evidence>
<dbReference type="Proteomes" id="UP000092445">
    <property type="component" value="Unassembled WGS sequence"/>
</dbReference>
<accession>A0A1B0AFG3</accession>
<keyword evidence="2" id="KW-1185">Reference proteome</keyword>
<protein>
    <submittedName>
        <fullName evidence="1">Uncharacterized protein</fullName>
    </submittedName>
</protein>
<dbReference type="EnsemblMetazoa" id="GPAI044018-RA">
    <property type="protein sequence ID" value="GPAI044018-PA"/>
    <property type="gene ID" value="GPAI044018"/>
</dbReference>
<dbReference type="AlphaFoldDB" id="A0A1B0AFG3"/>
<evidence type="ECO:0000313" key="1">
    <source>
        <dbReference type="EnsemblMetazoa" id="GPAI044018-PA"/>
    </source>
</evidence>
<reference evidence="1" key="2">
    <citation type="submission" date="2020-05" db="UniProtKB">
        <authorList>
            <consortium name="EnsemblMetazoa"/>
        </authorList>
    </citation>
    <scope>IDENTIFICATION</scope>
    <source>
        <strain evidence="1">IAEA</strain>
    </source>
</reference>
<reference evidence="2" key="1">
    <citation type="submission" date="2014-03" db="EMBL/GenBank/DDBJ databases">
        <authorList>
            <person name="Aksoy S."/>
            <person name="Warren W."/>
            <person name="Wilson R.K."/>
        </authorList>
    </citation>
    <scope>NUCLEOTIDE SEQUENCE [LARGE SCALE GENOMIC DNA]</scope>
    <source>
        <strain evidence="2">IAEA</strain>
    </source>
</reference>
<organism evidence="1 2">
    <name type="scientific">Glossina pallidipes</name>
    <name type="common">Tsetse fly</name>
    <dbReference type="NCBI Taxonomy" id="7398"/>
    <lineage>
        <taxon>Eukaryota</taxon>
        <taxon>Metazoa</taxon>
        <taxon>Ecdysozoa</taxon>
        <taxon>Arthropoda</taxon>
        <taxon>Hexapoda</taxon>
        <taxon>Insecta</taxon>
        <taxon>Pterygota</taxon>
        <taxon>Neoptera</taxon>
        <taxon>Endopterygota</taxon>
        <taxon>Diptera</taxon>
        <taxon>Brachycera</taxon>
        <taxon>Muscomorpha</taxon>
        <taxon>Hippoboscoidea</taxon>
        <taxon>Glossinidae</taxon>
        <taxon>Glossina</taxon>
    </lineage>
</organism>
<sequence length="102" mass="11933">MSPGHYPMTALNTLVGNGNNSFFEPTERNARDEIVKIYLIFHRTQQDEQFCYMFVTVWMCSYSSQYPFLMLFKMTRFRINVEKLTISAIIEANTNSKTVQAD</sequence>